<dbReference type="PANTHER" id="PTHR10443:SF12">
    <property type="entry name" value="DIPEPTIDASE"/>
    <property type="match status" value="1"/>
</dbReference>
<dbReference type="GO" id="GO:0070573">
    <property type="term" value="F:metallodipeptidase activity"/>
    <property type="evidence" value="ECO:0007669"/>
    <property type="project" value="InterPro"/>
</dbReference>
<reference evidence="1" key="1">
    <citation type="journal article" date="2015" name="Nature">
        <title>Complex archaea that bridge the gap between prokaryotes and eukaryotes.</title>
        <authorList>
            <person name="Spang A."/>
            <person name="Saw J.H."/>
            <person name="Jorgensen S.L."/>
            <person name="Zaremba-Niedzwiedzka K."/>
            <person name="Martijn J."/>
            <person name="Lind A.E."/>
            <person name="van Eijk R."/>
            <person name="Schleper C."/>
            <person name="Guy L."/>
            <person name="Ettema T.J."/>
        </authorList>
    </citation>
    <scope>NUCLEOTIDE SEQUENCE</scope>
</reference>
<dbReference type="AlphaFoldDB" id="A0A0F9P5W8"/>
<dbReference type="PROSITE" id="PS51365">
    <property type="entry name" value="RENAL_DIPEPTIDASE_2"/>
    <property type="match status" value="1"/>
</dbReference>
<evidence type="ECO:0000313" key="1">
    <source>
        <dbReference type="EMBL" id="KKM96445.1"/>
    </source>
</evidence>
<comment type="caution">
    <text evidence="1">The sequence shown here is derived from an EMBL/GenBank/DDBJ whole genome shotgun (WGS) entry which is preliminary data.</text>
</comment>
<dbReference type="Pfam" id="PF01244">
    <property type="entry name" value="Peptidase_M19"/>
    <property type="match status" value="1"/>
</dbReference>
<dbReference type="GO" id="GO:0006508">
    <property type="term" value="P:proteolysis"/>
    <property type="evidence" value="ECO:0007669"/>
    <property type="project" value="InterPro"/>
</dbReference>
<protein>
    <recommendedName>
        <fullName evidence="2">Peptidase M19 renal dipeptidase</fullName>
    </recommendedName>
</protein>
<dbReference type="Gene3D" id="3.20.20.140">
    <property type="entry name" value="Metal-dependent hydrolases"/>
    <property type="match status" value="1"/>
</dbReference>
<dbReference type="InterPro" id="IPR008257">
    <property type="entry name" value="Pept_M19"/>
</dbReference>
<dbReference type="EMBL" id="LAZR01005881">
    <property type="protein sequence ID" value="KKM96445.1"/>
    <property type="molecule type" value="Genomic_DNA"/>
</dbReference>
<gene>
    <name evidence="1" type="ORF">LCGC14_1178070</name>
</gene>
<accession>A0A0F9P5W8</accession>
<dbReference type="PANTHER" id="PTHR10443">
    <property type="entry name" value="MICROSOMAL DIPEPTIDASE"/>
    <property type="match status" value="1"/>
</dbReference>
<feature type="non-terminal residue" evidence="1">
    <location>
        <position position="1"/>
    </location>
</feature>
<evidence type="ECO:0008006" key="2">
    <source>
        <dbReference type="Google" id="ProtNLM"/>
    </source>
</evidence>
<organism evidence="1">
    <name type="scientific">marine sediment metagenome</name>
    <dbReference type="NCBI Taxonomy" id="412755"/>
    <lineage>
        <taxon>unclassified sequences</taxon>
        <taxon>metagenomes</taxon>
        <taxon>ecological metagenomes</taxon>
    </lineage>
</organism>
<dbReference type="SUPFAM" id="SSF51556">
    <property type="entry name" value="Metallo-dependent hydrolases"/>
    <property type="match status" value="1"/>
</dbReference>
<proteinExistence type="predicted"/>
<dbReference type="InterPro" id="IPR032466">
    <property type="entry name" value="Metal_Hydrolase"/>
</dbReference>
<name>A0A0F9P5W8_9ZZZZ</name>
<sequence length="309" mass="34222">GCNGGPMNEAYLKKLKAAGVNCRIAGGSIEFPDEIVLTTTVREIQQSYKQGKIAQIYHGHYADFLGNEHNQPMGDPRPPVAEFYEQGLRICGICYNVVNIYGGGCLEPHVGLTLAGRRLVEEIHKLRVVLDVGGHTGEKTSLDAIEMAPEIPVVDTHGNVLALNDNPRCNSDRMIEAIAKAGGVLGINSFSDFMVRNPKNDHLPSTPQATLDQYLDQFDYIRKLVGVDYVGLGTDNVIEGGVRVWEGMNRAVMTPESYSEVWTYPKDFESISDLPNFVRGLINRGWSTGEIRKVLGENWLRVYKQVWGV</sequence>